<dbReference type="EMBL" id="BRXU01000002">
    <property type="protein sequence ID" value="GLC49629.1"/>
    <property type="molecule type" value="Genomic_DNA"/>
</dbReference>
<feature type="region of interest" description="Disordered" evidence="2">
    <location>
        <begin position="37"/>
        <end position="70"/>
    </location>
</feature>
<sequence length="729" mass="77379">MVQLSLPSQACEYDMYKALQAAFAWVRDHCPLQQQDVPVLGQPPETTAALWPDLSPSSSSSTTNTNTTNTNINTTRACIVDLTAAMTATLTGGPSSAAASASGGGADFGDISPSLQQLAEAGMALSLSCQMAPPDFAALLPDIVTVLRGLHADLPLLQQLLSEMQETRWGGTQLRPPSSSSSSSPSTSKSTSTSAAAWDGSDSYGSSSNSSDGSGGNGGGGGDDQDDGKLLALHQIYPPDVLLQLGAAAKAAGDRGALQLVAASLAKLGVGMDAILSGGGGDDDGGADNMVLTDEGEGDDDGGDPVPADIGNLLGFGLGAAKAAVYRATMDTHPDGGGGRRRLQQSAWPYVYTMPPEGSYVKYGPEVMPRLRIPLVFHILLYRDTAAGGGLGPAMYDQAPGMVDRLVRLANYLANPGNIEFWVKEVRNDPVKYPGLILADRATWMGSPWRELRSRSFVDRLVYDWPRSINIFVSADNSGSSVLGYALVPSSDHDPTYGLVYLSWETVSTSGYNSRSQYDSGSYTLVHEILHHMGLWHTFMDGYTTCDVDGDYIEDTPITSKPIHSSSFNSRSTSYCIDLFLGKYASNWGTAYEARSRTLGAPAEDVNSWADSCPGRAGYDEIGNYMTYTSAVCTIVVGHMTEGQARRAHLVTSGINPVLYRWAQYYAQQVAPPPPGPVVLASPPWPGPPPPIDNCKTTAYGCACKSTWYYLGKPMSYCAQLSSTSSALW</sequence>
<feature type="compositionally biased region" description="Gly residues" evidence="2">
    <location>
        <begin position="213"/>
        <end position="222"/>
    </location>
</feature>
<gene>
    <name evidence="3" type="primary">PLEST008678</name>
    <name evidence="3" type="ORF">PLESTB_000269100</name>
</gene>
<comment type="similarity">
    <text evidence="1">Belongs to the peptidase M43B family.</text>
</comment>
<proteinExistence type="inferred from homology"/>
<dbReference type="PANTHER" id="PTHR47466">
    <property type="match status" value="1"/>
</dbReference>
<dbReference type="SUPFAM" id="SSF55486">
    <property type="entry name" value="Metalloproteases ('zincins'), catalytic domain"/>
    <property type="match status" value="1"/>
</dbReference>
<feature type="compositionally biased region" description="Low complexity" evidence="2">
    <location>
        <begin position="57"/>
        <end position="70"/>
    </location>
</feature>
<organism evidence="3 4">
    <name type="scientific">Pleodorina starrii</name>
    <dbReference type="NCBI Taxonomy" id="330485"/>
    <lineage>
        <taxon>Eukaryota</taxon>
        <taxon>Viridiplantae</taxon>
        <taxon>Chlorophyta</taxon>
        <taxon>core chlorophytes</taxon>
        <taxon>Chlorophyceae</taxon>
        <taxon>CS clade</taxon>
        <taxon>Chlamydomonadales</taxon>
        <taxon>Volvocaceae</taxon>
        <taxon>Pleodorina</taxon>
    </lineage>
</organism>
<accession>A0A9W6BCH1</accession>
<evidence type="ECO:0000256" key="2">
    <source>
        <dbReference type="SAM" id="MobiDB-lite"/>
    </source>
</evidence>
<keyword evidence="4" id="KW-1185">Reference proteome</keyword>
<name>A0A9W6BCH1_9CHLO</name>
<dbReference type="Proteomes" id="UP001165080">
    <property type="component" value="Unassembled WGS sequence"/>
</dbReference>
<feature type="region of interest" description="Disordered" evidence="2">
    <location>
        <begin position="278"/>
        <end position="303"/>
    </location>
</feature>
<evidence type="ECO:0000313" key="4">
    <source>
        <dbReference type="Proteomes" id="UP001165080"/>
    </source>
</evidence>
<reference evidence="3 4" key="1">
    <citation type="journal article" date="2023" name="Commun. Biol.">
        <title>Reorganization of the ancestral sex-determining regions during the evolution of trioecy in Pleodorina starrii.</title>
        <authorList>
            <person name="Takahashi K."/>
            <person name="Suzuki S."/>
            <person name="Kawai-Toyooka H."/>
            <person name="Yamamoto K."/>
            <person name="Hamaji T."/>
            <person name="Ootsuki R."/>
            <person name="Yamaguchi H."/>
            <person name="Kawachi M."/>
            <person name="Higashiyama T."/>
            <person name="Nozaki H."/>
        </authorList>
    </citation>
    <scope>NUCLEOTIDE SEQUENCE [LARGE SCALE GENOMIC DNA]</scope>
    <source>
        <strain evidence="3 4">NIES-4479</strain>
    </source>
</reference>
<dbReference type="AlphaFoldDB" id="A0A9W6BCH1"/>
<protein>
    <recommendedName>
        <fullName evidence="5">Peptidase M43 pregnancy-associated plasma-A domain-containing protein</fullName>
    </recommendedName>
</protein>
<evidence type="ECO:0000256" key="1">
    <source>
        <dbReference type="ARBA" id="ARBA00008721"/>
    </source>
</evidence>
<dbReference type="GO" id="GO:0008237">
    <property type="term" value="F:metallopeptidase activity"/>
    <property type="evidence" value="ECO:0007669"/>
    <property type="project" value="InterPro"/>
</dbReference>
<feature type="compositionally biased region" description="Acidic residues" evidence="2">
    <location>
        <begin position="294"/>
        <end position="303"/>
    </location>
</feature>
<evidence type="ECO:0000313" key="3">
    <source>
        <dbReference type="EMBL" id="GLC49629.1"/>
    </source>
</evidence>
<dbReference type="Gene3D" id="3.40.390.10">
    <property type="entry name" value="Collagenase (Catalytic Domain)"/>
    <property type="match status" value="1"/>
</dbReference>
<feature type="compositionally biased region" description="Low complexity" evidence="2">
    <location>
        <begin position="176"/>
        <end position="212"/>
    </location>
</feature>
<evidence type="ECO:0008006" key="5">
    <source>
        <dbReference type="Google" id="ProtNLM"/>
    </source>
</evidence>
<dbReference type="InterPro" id="IPR024079">
    <property type="entry name" value="MetalloPept_cat_dom_sf"/>
</dbReference>
<dbReference type="PANTHER" id="PTHR47466:SF1">
    <property type="entry name" value="METALLOPROTEASE MEP1 (AFU_ORTHOLOGUE AFUA_1G07730)-RELATED"/>
    <property type="match status" value="1"/>
</dbReference>
<comment type="caution">
    <text evidence="3">The sequence shown here is derived from an EMBL/GenBank/DDBJ whole genome shotgun (WGS) entry which is preliminary data.</text>
</comment>
<feature type="region of interest" description="Disordered" evidence="2">
    <location>
        <begin position="169"/>
        <end position="227"/>
    </location>
</feature>